<dbReference type="PIRSF" id="PIRSF032131">
    <property type="entry name" value="UCP032131"/>
    <property type="match status" value="1"/>
</dbReference>
<dbReference type="SMART" id="SM00834">
    <property type="entry name" value="CxxC_CXXC_SSSS"/>
    <property type="match status" value="1"/>
</dbReference>
<organism evidence="3 4">
    <name type="scientific">Oceanibacterium hippocampi</name>
    <dbReference type="NCBI Taxonomy" id="745714"/>
    <lineage>
        <taxon>Bacteria</taxon>
        <taxon>Pseudomonadati</taxon>
        <taxon>Pseudomonadota</taxon>
        <taxon>Alphaproteobacteria</taxon>
        <taxon>Sneathiellales</taxon>
        <taxon>Sneathiellaceae</taxon>
        <taxon>Oceanibacterium</taxon>
    </lineage>
</organism>
<sequence length="158" mass="17543">MIVYDLKCRNDHQFEAWFRSSDDCDEQVSAKAVSCPICGSSKLEKALMAPALASGRGLRDDPAEGRTEEPAATRPAPQQVGQFAAMGEAMRALRALREHVEKNSDYVGERFVEEARKIHHGETEKRNIYGEATLEQASELKDEGIDVAAIPWLPRENA</sequence>
<proteinExistence type="predicted"/>
<feature type="region of interest" description="Disordered" evidence="1">
    <location>
        <begin position="53"/>
        <end position="79"/>
    </location>
</feature>
<evidence type="ECO:0000313" key="4">
    <source>
        <dbReference type="Proteomes" id="UP000193200"/>
    </source>
</evidence>
<dbReference type="Pfam" id="PF06676">
    <property type="entry name" value="DUF1178"/>
    <property type="match status" value="1"/>
</dbReference>
<gene>
    <name evidence="3" type="ORF">OCH7691_00022</name>
</gene>
<protein>
    <recommendedName>
        <fullName evidence="2">Putative regulatory protein FmdB zinc ribbon domain-containing protein</fullName>
    </recommendedName>
</protein>
<feature type="domain" description="Putative regulatory protein FmdB zinc ribbon" evidence="2">
    <location>
        <begin position="1"/>
        <end position="48"/>
    </location>
</feature>
<dbReference type="AlphaFoldDB" id="A0A1Y5R7D6"/>
<keyword evidence="4" id="KW-1185">Reference proteome</keyword>
<dbReference type="Proteomes" id="UP000193200">
    <property type="component" value="Unassembled WGS sequence"/>
</dbReference>
<dbReference type="RefSeq" id="WP_085881407.1">
    <property type="nucleotide sequence ID" value="NZ_FWFR01000001.1"/>
</dbReference>
<accession>A0A1Y5R7D6</accession>
<feature type="compositionally biased region" description="Basic and acidic residues" evidence="1">
    <location>
        <begin position="57"/>
        <end position="71"/>
    </location>
</feature>
<dbReference type="InParanoid" id="A0A1Y5R7D6"/>
<name>A0A1Y5R7D6_9PROT</name>
<dbReference type="InterPro" id="IPR009562">
    <property type="entry name" value="DUF1178"/>
</dbReference>
<evidence type="ECO:0000313" key="3">
    <source>
        <dbReference type="EMBL" id="SLN10226.1"/>
    </source>
</evidence>
<reference evidence="3 4" key="1">
    <citation type="submission" date="2017-03" db="EMBL/GenBank/DDBJ databases">
        <authorList>
            <person name="Afonso C.L."/>
            <person name="Miller P.J."/>
            <person name="Scott M.A."/>
            <person name="Spackman E."/>
            <person name="Goraichik I."/>
            <person name="Dimitrov K.M."/>
            <person name="Suarez D.L."/>
            <person name="Swayne D.E."/>
        </authorList>
    </citation>
    <scope>NUCLEOTIDE SEQUENCE [LARGE SCALE GENOMIC DNA]</scope>
    <source>
        <strain evidence="3 4">CECT 7691</strain>
    </source>
</reference>
<evidence type="ECO:0000259" key="2">
    <source>
        <dbReference type="SMART" id="SM00834"/>
    </source>
</evidence>
<dbReference type="InterPro" id="IPR013429">
    <property type="entry name" value="Regulatory_FmdB_Zinc_ribbon"/>
</dbReference>
<dbReference type="OrthoDB" id="9799894at2"/>
<evidence type="ECO:0000256" key="1">
    <source>
        <dbReference type="SAM" id="MobiDB-lite"/>
    </source>
</evidence>
<dbReference type="EMBL" id="FWFR01000001">
    <property type="protein sequence ID" value="SLN10226.1"/>
    <property type="molecule type" value="Genomic_DNA"/>
</dbReference>